<organism evidence="1 2">
    <name type="scientific">Mythimna loreyi</name>
    <dbReference type="NCBI Taxonomy" id="667449"/>
    <lineage>
        <taxon>Eukaryota</taxon>
        <taxon>Metazoa</taxon>
        <taxon>Ecdysozoa</taxon>
        <taxon>Arthropoda</taxon>
        <taxon>Hexapoda</taxon>
        <taxon>Insecta</taxon>
        <taxon>Pterygota</taxon>
        <taxon>Neoptera</taxon>
        <taxon>Endopterygota</taxon>
        <taxon>Lepidoptera</taxon>
        <taxon>Glossata</taxon>
        <taxon>Ditrysia</taxon>
        <taxon>Noctuoidea</taxon>
        <taxon>Noctuidae</taxon>
        <taxon>Noctuinae</taxon>
        <taxon>Hadenini</taxon>
        <taxon>Mythimna</taxon>
    </lineage>
</organism>
<dbReference type="Proteomes" id="UP001231649">
    <property type="component" value="Chromosome 14"/>
</dbReference>
<comment type="caution">
    <text evidence="1">The sequence shown here is derived from an EMBL/GenBank/DDBJ whole genome shotgun (WGS) entry which is preliminary data.</text>
</comment>
<reference evidence="1" key="1">
    <citation type="submission" date="2023-03" db="EMBL/GenBank/DDBJ databases">
        <title>Chromosome-level genomes of two armyworms, Mythimna separata and Mythimna loreyi, provide insights into the biosynthesis and reception of sex pheromones.</title>
        <authorList>
            <person name="Zhao H."/>
        </authorList>
    </citation>
    <scope>NUCLEOTIDE SEQUENCE</scope>
    <source>
        <strain evidence="1">BeijingLab</strain>
    </source>
</reference>
<dbReference type="EMBL" id="CM056790">
    <property type="protein sequence ID" value="KAJ8723450.1"/>
    <property type="molecule type" value="Genomic_DNA"/>
</dbReference>
<evidence type="ECO:0000313" key="1">
    <source>
        <dbReference type="EMBL" id="KAJ8723450.1"/>
    </source>
</evidence>
<proteinExistence type="predicted"/>
<gene>
    <name evidence="1" type="ORF">PYW08_003362</name>
</gene>
<sequence length="686" mass="77587">MKVRIYYCDTMSTRSGRIRTSVIEVSPSRTRKGVSPTRSPARTRKSSPPPSGKTPPPTRSSGRKSPARKSPSRKPASKFPARKSPSRTTKETTQPEAPSVPKSPAKRPPIDSEVAVAVKLDDLSSKLEVYRRTRSKRLEYSLKDLTSSIAESEFSLDKVNGLESGDIYGLRNRRSVEEVAPRRSSRLREFVDNVPDIRRSISKSLSQSKSISKSVSKSLEAYSDEENSEEEYHRMKSKSATRKLATPLRNSINSLTQVASKWEFGGRIGSLSLILLIPFTVFSILTSCRSSCSPKSLLDLSAYNSIQVFFSLQTFGYILVQCVIQAIFAILPIFGTRSDRMDESGSRHSFNAFFSSVVTVNFLFLLDFFQIIDKESLLNDYLRLAVVSYIFAIVLSIILYVKSNGLDKEELNQYGNTGYTLYDFFVGREIHPFINKLDVKLWLSRISNISSLVLLTLIFTQGLQIKLLEKNDFSMENLKQLVKSMQLKPTVVIFSTMQIVYILNFIMKEYRITATFYWQSEGVGYLQTVSSALYPFYFTTISKYVADTDLVLSTNTLISACVLFVLGFFIMLVSNNIKYEFRKDPLHLSLANLDSMPTFHGKKLLVSNLWGILRHPNYAGDILIHIALALPGLVSGQYMAAAPAILTILVLMHRAWRDHDRCKWRYGAAWQRYCKRVPSVLLPKVL</sequence>
<keyword evidence="2" id="KW-1185">Reference proteome</keyword>
<accession>A0ACC2QRI6</accession>
<evidence type="ECO:0000313" key="2">
    <source>
        <dbReference type="Proteomes" id="UP001231649"/>
    </source>
</evidence>
<name>A0ACC2QRI6_9NEOP</name>
<protein>
    <submittedName>
        <fullName evidence="1">Uncharacterized protein</fullName>
    </submittedName>
</protein>